<evidence type="ECO:0000256" key="1">
    <source>
        <dbReference type="ARBA" id="ARBA00023157"/>
    </source>
</evidence>
<dbReference type="PROSITE" id="PS50923">
    <property type="entry name" value="SUSHI"/>
    <property type="match status" value="1"/>
</dbReference>
<dbReference type="SUPFAM" id="SSF57535">
    <property type="entry name" value="Complement control module/SCR domain"/>
    <property type="match status" value="1"/>
</dbReference>
<keyword evidence="5" id="KW-1185">Reference proteome</keyword>
<keyword evidence="1" id="KW-1015">Disulfide bond</keyword>
<evidence type="ECO:0000313" key="5">
    <source>
        <dbReference type="Proteomes" id="UP000318571"/>
    </source>
</evidence>
<dbReference type="InterPro" id="IPR035976">
    <property type="entry name" value="Sushi/SCR/CCP_sf"/>
</dbReference>
<dbReference type="InterPro" id="IPR000436">
    <property type="entry name" value="Sushi_SCR_CCP_dom"/>
</dbReference>
<dbReference type="Gene3D" id="2.10.70.10">
    <property type="entry name" value="Complement Module, domain 1"/>
    <property type="match status" value="1"/>
</dbReference>
<dbReference type="Proteomes" id="UP000318571">
    <property type="component" value="Chromosome 2"/>
</dbReference>
<dbReference type="EMBL" id="VCGU01000005">
    <property type="protein sequence ID" value="TRY75573.1"/>
    <property type="molecule type" value="Genomic_DNA"/>
</dbReference>
<name>A0A553PD10_TIGCA</name>
<reference evidence="4 5" key="1">
    <citation type="journal article" date="2018" name="Nat. Ecol. Evol.">
        <title>Genomic signatures of mitonuclear coevolution across populations of Tigriopus californicus.</title>
        <authorList>
            <person name="Barreto F.S."/>
            <person name="Watson E.T."/>
            <person name="Lima T.G."/>
            <person name="Willett C.S."/>
            <person name="Edmands S."/>
            <person name="Li W."/>
            <person name="Burton R.S."/>
        </authorList>
    </citation>
    <scope>NUCLEOTIDE SEQUENCE [LARGE SCALE GENOMIC DNA]</scope>
    <source>
        <strain evidence="4 5">San Diego</strain>
    </source>
</reference>
<evidence type="ECO:0000256" key="2">
    <source>
        <dbReference type="PROSITE-ProRule" id="PRU00302"/>
    </source>
</evidence>
<dbReference type="AlphaFoldDB" id="A0A553PD10"/>
<proteinExistence type="predicted"/>
<protein>
    <recommendedName>
        <fullName evidence="3">Sushi domain-containing protein</fullName>
    </recommendedName>
</protein>
<dbReference type="CDD" id="cd00033">
    <property type="entry name" value="CCP"/>
    <property type="match status" value="1"/>
</dbReference>
<dbReference type="Pfam" id="PF00084">
    <property type="entry name" value="Sushi"/>
    <property type="match status" value="1"/>
</dbReference>
<organism evidence="4 5">
    <name type="scientific">Tigriopus californicus</name>
    <name type="common">Marine copepod</name>
    <dbReference type="NCBI Taxonomy" id="6832"/>
    <lineage>
        <taxon>Eukaryota</taxon>
        <taxon>Metazoa</taxon>
        <taxon>Ecdysozoa</taxon>
        <taxon>Arthropoda</taxon>
        <taxon>Crustacea</taxon>
        <taxon>Multicrustacea</taxon>
        <taxon>Hexanauplia</taxon>
        <taxon>Copepoda</taxon>
        <taxon>Harpacticoida</taxon>
        <taxon>Harpacticidae</taxon>
        <taxon>Tigriopus</taxon>
    </lineage>
</organism>
<sequence>MRTMIVVRALDLCAPCPELSGSFLANASLTRLPSPRFQQIQITCDPGFILENEDDDGTRTCTPMGQWTGKQIQTPQCRVYNCTTNEPHV</sequence>
<evidence type="ECO:0000313" key="4">
    <source>
        <dbReference type="EMBL" id="TRY75573.1"/>
    </source>
</evidence>
<feature type="domain" description="Sushi" evidence="3">
    <location>
        <begin position="14"/>
        <end position="79"/>
    </location>
</feature>
<comment type="caution">
    <text evidence="4">The sequence shown here is derived from an EMBL/GenBank/DDBJ whole genome shotgun (WGS) entry which is preliminary data.</text>
</comment>
<evidence type="ECO:0000259" key="3">
    <source>
        <dbReference type="PROSITE" id="PS50923"/>
    </source>
</evidence>
<keyword evidence="2" id="KW-0768">Sushi</keyword>
<gene>
    <name evidence="4" type="ORF">TCAL_14575</name>
</gene>
<accession>A0A553PD10</accession>
<comment type="caution">
    <text evidence="2">Lacks conserved residue(s) required for the propagation of feature annotation.</text>
</comment>